<sequence>MNIILPKKIKEKDIEPNYMDPKLYGGFKPLGHLIKVSTELYFGVILIFSFSSFLPLFLNMGVVVAPIDDLTVFFGGAYVFGLLSFLSPILWLHNHISVKKEEKKASLDSDIRKTGREEDFYSFPEIRPRDNDEMIEYIQLYLRFDHVDRMKEYPLDFSMTQEFLTISLLPFINPLISYILL</sequence>
<keyword evidence="3" id="KW-1185">Reference proteome</keyword>
<evidence type="ECO:0000256" key="1">
    <source>
        <dbReference type="SAM" id="Phobius"/>
    </source>
</evidence>
<proteinExistence type="predicted"/>
<evidence type="ECO:0000313" key="2">
    <source>
        <dbReference type="EMBL" id="KXB01359.1"/>
    </source>
</evidence>
<accession>A0A133V4I8</accession>
<gene>
    <name evidence="2" type="ORF">AKJ41_01745</name>
</gene>
<name>A0A133V4I8_9EURY</name>
<comment type="caution">
    <text evidence="2">The sequence shown here is derived from an EMBL/GenBank/DDBJ whole genome shotgun (WGS) entry which is preliminary data.</text>
</comment>
<reference evidence="2 3" key="1">
    <citation type="journal article" date="2016" name="Sci. Rep.">
        <title>Metabolic traits of an uncultured archaeal lineage -MSBL1- from brine pools of the Red Sea.</title>
        <authorList>
            <person name="Mwirichia R."/>
            <person name="Alam I."/>
            <person name="Rashid M."/>
            <person name="Vinu M."/>
            <person name="Ba-Alawi W."/>
            <person name="Anthony Kamau A."/>
            <person name="Kamanda Ngugi D."/>
            <person name="Goker M."/>
            <person name="Klenk H.P."/>
            <person name="Bajic V."/>
            <person name="Stingl U."/>
        </authorList>
    </citation>
    <scope>NUCLEOTIDE SEQUENCE [LARGE SCALE GENOMIC DNA]</scope>
    <source>
        <strain evidence="2">SCGC-AAA259O05</strain>
    </source>
</reference>
<dbReference type="AlphaFoldDB" id="A0A133V4I8"/>
<feature type="transmembrane region" description="Helical" evidence="1">
    <location>
        <begin position="70"/>
        <end position="92"/>
    </location>
</feature>
<organism evidence="2 3">
    <name type="scientific">candidate division MSBL1 archaeon SCGC-AAA259O05</name>
    <dbReference type="NCBI Taxonomy" id="1698271"/>
    <lineage>
        <taxon>Archaea</taxon>
        <taxon>Methanobacteriati</taxon>
        <taxon>Methanobacteriota</taxon>
        <taxon>candidate division MSBL1</taxon>
    </lineage>
</organism>
<dbReference type="EMBL" id="LHXV01000015">
    <property type="protein sequence ID" value="KXB01359.1"/>
    <property type="molecule type" value="Genomic_DNA"/>
</dbReference>
<evidence type="ECO:0000313" key="3">
    <source>
        <dbReference type="Proteomes" id="UP000070344"/>
    </source>
</evidence>
<keyword evidence="1" id="KW-0472">Membrane</keyword>
<dbReference type="Proteomes" id="UP000070344">
    <property type="component" value="Unassembled WGS sequence"/>
</dbReference>
<keyword evidence="1" id="KW-1133">Transmembrane helix</keyword>
<feature type="transmembrane region" description="Helical" evidence="1">
    <location>
        <begin position="40"/>
        <end position="58"/>
    </location>
</feature>
<keyword evidence="1" id="KW-0812">Transmembrane</keyword>
<protein>
    <submittedName>
        <fullName evidence="2">Uncharacterized protein</fullName>
    </submittedName>
</protein>